<dbReference type="AlphaFoldDB" id="A0A0B6AXC5"/>
<evidence type="ECO:0000313" key="2">
    <source>
        <dbReference type="Proteomes" id="UP000031829"/>
    </source>
</evidence>
<dbReference type="EMBL" id="CP009920">
    <property type="protein sequence ID" value="AJI24539.1"/>
    <property type="molecule type" value="Genomic_DNA"/>
</dbReference>
<gene>
    <name evidence="1" type="ORF">BG04_2303</name>
</gene>
<accession>A0A0B6AXC5</accession>
<evidence type="ECO:0008006" key="3">
    <source>
        <dbReference type="Google" id="ProtNLM"/>
    </source>
</evidence>
<evidence type="ECO:0000313" key="1">
    <source>
        <dbReference type="EMBL" id="AJI24539.1"/>
    </source>
</evidence>
<proteinExistence type="predicted"/>
<reference evidence="1 2" key="1">
    <citation type="journal article" date="2015" name="Genome Announc.">
        <title>Complete genome sequences for 35 biothreat assay-relevant bacillus species.</title>
        <authorList>
            <person name="Johnson S.L."/>
            <person name="Daligault H.E."/>
            <person name="Davenport K.W."/>
            <person name="Jaissle J."/>
            <person name="Frey K.G."/>
            <person name="Ladner J.T."/>
            <person name="Broomall S.M."/>
            <person name="Bishop-Lilly K.A."/>
            <person name="Bruce D.C."/>
            <person name="Gibbons H.S."/>
            <person name="Coyne S.R."/>
            <person name="Lo C.C."/>
            <person name="Meincke L."/>
            <person name="Munk A.C."/>
            <person name="Koroleva G.I."/>
            <person name="Rosenzweig C.N."/>
            <person name="Palacios G.F."/>
            <person name="Redden C.L."/>
            <person name="Minogue T.D."/>
            <person name="Chain P.S."/>
        </authorList>
    </citation>
    <scope>NUCLEOTIDE SEQUENCE [LARGE SCALE GENOMIC DNA]</scope>
    <source>
        <strain evidence="2">ATCC 14581 / DSM 32 / JCM 2506 / NBRC 15308 / NCIMB 9376 / NCTC 10342 / NRRL B-14308 / VKM B-512</strain>
    </source>
</reference>
<organism evidence="1 2">
    <name type="scientific">Priestia megaterium (strain ATCC 14581 / DSM 32 / CCUG 1817 / JCM 2506 / NBRC 15308 / NCIMB 9376 / NCTC 10342 / NRRL B-14308 / VKM B-512 / Ford 19)</name>
    <name type="common">Bacillus megaterium</name>
    <dbReference type="NCBI Taxonomy" id="1348623"/>
    <lineage>
        <taxon>Bacteria</taxon>
        <taxon>Bacillati</taxon>
        <taxon>Bacillota</taxon>
        <taxon>Bacilli</taxon>
        <taxon>Bacillales</taxon>
        <taxon>Bacillaceae</taxon>
        <taxon>Priestia</taxon>
    </lineage>
</organism>
<dbReference type="GeneID" id="93640374"/>
<protein>
    <recommendedName>
        <fullName evidence="3">DUF2508 family protein</fullName>
    </recommendedName>
</protein>
<sequence length="74" mass="9103">MFFKRKGWLRKEYDDEFVKTFMQVKQEWSHKTSMVERSVDPSEEVMVDIRLAKMKYLFLLKEAKHRNISINRMS</sequence>
<dbReference type="RefSeq" id="WP_013054840.1">
    <property type="nucleotide sequence ID" value="NZ_BCVB01000029.1"/>
</dbReference>
<dbReference type="Proteomes" id="UP000031829">
    <property type="component" value="Chromosome"/>
</dbReference>
<dbReference type="KEGG" id="bmeg:BG04_2303"/>
<name>A0A0B6AXC5_PRIM2</name>
<dbReference type="InterPro" id="IPR019644">
    <property type="entry name" value="DUF2508"/>
</dbReference>
<dbReference type="Pfam" id="PF10704">
    <property type="entry name" value="DUF2508"/>
    <property type="match status" value="1"/>
</dbReference>
<dbReference type="HOGENOM" id="CLU_187598_1_1_9"/>